<name>F4W9Y4_ACREC</name>
<proteinExistence type="predicted"/>
<organism evidence="3">
    <name type="scientific">Acromyrmex echinatior</name>
    <name type="common">Panamanian leafcutter ant</name>
    <name type="synonym">Acromyrmex octospinosus echinatior</name>
    <dbReference type="NCBI Taxonomy" id="103372"/>
    <lineage>
        <taxon>Eukaryota</taxon>
        <taxon>Metazoa</taxon>
        <taxon>Ecdysozoa</taxon>
        <taxon>Arthropoda</taxon>
        <taxon>Hexapoda</taxon>
        <taxon>Insecta</taxon>
        <taxon>Pterygota</taxon>
        <taxon>Neoptera</taxon>
        <taxon>Endopterygota</taxon>
        <taxon>Hymenoptera</taxon>
        <taxon>Apocrita</taxon>
        <taxon>Aculeata</taxon>
        <taxon>Formicoidea</taxon>
        <taxon>Formicidae</taxon>
        <taxon>Myrmicinae</taxon>
        <taxon>Acromyrmex</taxon>
    </lineage>
</organism>
<evidence type="ECO:0000313" key="3">
    <source>
        <dbReference type="Proteomes" id="UP000007755"/>
    </source>
</evidence>
<dbReference type="AlphaFoldDB" id="F4W9Y4"/>
<evidence type="ECO:0000256" key="1">
    <source>
        <dbReference type="SAM" id="MobiDB-lite"/>
    </source>
</evidence>
<gene>
    <name evidence="2" type="ORF">G5I_02290</name>
</gene>
<feature type="region of interest" description="Disordered" evidence="1">
    <location>
        <begin position="1"/>
        <end position="25"/>
    </location>
</feature>
<sequence>MRPHAAALKGDTQSQNNSRAPGTRPDRLQNALVSAAPCVPPRAFAKLATAQVPDANPRGARYPREGALSRLIGSAAPLIAGTASCPCRMSWRTKFERLQDLFGPPRDLEAPIRSSRHPWGVEWPSPSCHSNSRSALCLEEDTIEDALRQ</sequence>
<dbReference type="EMBL" id="GL888034">
    <property type="protein sequence ID" value="EGI68985.1"/>
    <property type="molecule type" value="Genomic_DNA"/>
</dbReference>
<evidence type="ECO:0000313" key="2">
    <source>
        <dbReference type="EMBL" id="EGI68985.1"/>
    </source>
</evidence>
<dbReference type="InParanoid" id="F4W9Y4"/>
<reference evidence="2" key="1">
    <citation type="submission" date="2011-02" db="EMBL/GenBank/DDBJ databases">
        <title>The genome of the leaf-cutting ant Acromyrmex echinatior suggests key adaptations to social evolution and fungus farming.</title>
        <authorList>
            <person name="Nygaard S."/>
            <person name="Zhang G."/>
        </authorList>
    </citation>
    <scope>NUCLEOTIDE SEQUENCE</scope>
</reference>
<protein>
    <submittedName>
        <fullName evidence="2">Uncharacterized protein</fullName>
    </submittedName>
</protein>
<feature type="compositionally biased region" description="Polar residues" evidence="1">
    <location>
        <begin position="11"/>
        <end position="20"/>
    </location>
</feature>
<accession>F4W9Y4</accession>
<keyword evidence="3" id="KW-1185">Reference proteome</keyword>
<dbReference type="Proteomes" id="UP000007755">
    <property type="component" value="Unassembled WGS sequence"/>
</dbReference>